<dbReference type="Ensembl" id="ENSCLMT00005037848.1">
    <property type="protein sequence ID" value="ENSCLMP00005036409.1"/>
    <property type="gene ID" value="ENSCLMG00005017386.1"/>
</dbReference>
<keyword evidence="1" id="KW-0472">Membrane</keyword>
<accession>A0A8C3A1R8</accession>
<proteinExistence type="predicted"/>
<dbReference type="AlphaFoldDB" id="A0A8C3A1R8"/>
<sequence length="71" mass="8228">VGIFIFKRSKCYITFKCHKVHKWRSVLLYARLFLLVSPTYAAFLWCYPDKSPAAVSVTSHSHDSPNYSEQS</sequence>
<organism evidence="2 3">
    <name type="scientific">Cyclopterus lumpus</name>
    <name type="common">Lumpsucker</name>
    <dbReference type="NCBI Taxonomy" id="8103"/>
    <lineage>
        <taxon>Eukaryota</taxon>
        <taxon>Metazoa</taxon>
        <taxon>Chordata</taxon>
        <taxon>Craniata</taxon>
        <taxon>Vertebrata</taxon>
        <taxon>Euteleostomi</taxon>
        <taxon>Actinopterygii</taxon>
        <taxon>Neopterygii</taxon>
        <taxon>Teleostei</taxon>
        <taxon>Neoteleostei</taxon>
        <taxon>Acanthomorphata</taxon>
        <taxon>Eupercaria</taxon>
        <taxon>Perciformes</taxon>
        <taxon>Cottioidei</taxon>
        <taxon>Cottales</taxon>
        <taxon>Cyclopteridae</taxon>
        <taxon>Cyclopterus</taxon>
    </lineage>
</organism>
<evidence type="ECO:0000256" key="1">
    <source>
        <dbReference type="SAM" id="Phobius"/>
    </source>
</evidence>
<evidence type="ECO:0000313" key="3">
    <source>
        <dbReference type="Proteomes" id="UP000694565"/>
    </source>
</evidence>
<keyword evidence="1" id="KW-0812">Transmembrane</keyword>
<keyword evidence="1" id="KW-1133">Transmembrane helix</keyword>
<evidence type="ECO:0000313" key="2">
    <source>
        <dbReference type="Ensembl" id="ENSCLMP00005036409.1"/>
    </source>
</evidence>
<protein>
    <submittedName>
        <fullName evidence="2">Uncharacterized protein</fullName>
    </submittedName>
</protein>
<dbReference type="Proteomes" id="UP000694565">
    <property type="component" value="Unplaced"/>
</dbReference>
<reference evidence="2" key="1">
    <citation type="submission" date="2025-08" db="UniProtKB">
        <authorList>
            <consortium name="Ensembl"/>
        </authorList>
    </citation>
    <scope>IDENTIFICATION</scope>
</reference>
<feature type="transmembrane region" description="Helical" evidence="1">
    <location>
        <begin position="26"/>
        <end position="45"/>
    </location>
</feature>
<name>A0A8C3A1R8_CYCLU</name>
<keyword evidence="3" id="KW-1185">Reference proteome</keyword>
<reference evidence="2" key="2">
    <citation type="submission" date="2025-09" db="UniProtKB">
        <authorList>
            <consortium name="Ensembl"/>
        </authorList>
    </citation>
    <scope>IDENTIFICATION</scope>
</reference>